<dbReference type="SUPFAM" id="SSF52540">
    <property type="entry name" value="P-loop containing nucleoside triphosphate hydrolases"/>
    <property type="match status" value="1"/>
</dbReference>
<dbReference type="STRING" id="1298851.TST_0875"/>
<evidence type="ECO:0000313" key="3">
    <source>
        <dbReference type="Proteomes" id="UP000063234"/>
    </source>
</evidence>
<reference evidence="3" key="1">
    <citation type="journal article" date="2018" name="Science">
        <title>A primordial and reversible TCA cycle in a facultatively chemolithoautotrophic thermophile.</title>
        <authorList>
            <person name="Nunoura T."/>
            <person name="Chikaraishi Y."/>
            <person name="Izaki R."/>
            <person name="Suwa T."/>
            <person name="Sato T."/>
            <person name="Harada T."/>
            <person name="Mori K."/>
            <person name="Kato Y."/>
            <person name="Miyazaki M."/>
            <person name="Shimamura S."/>
            <person name="Yanagawa K."/>
            <person name="Shuto A."/>
            <person name="Ohkouchi N."/>
            <person name="Fujita N."/>
            <person name="Takaki Y."/>
            <person name="Atomi H."/>
            <person name="Takai K."/>
        </authorList>
    </citation>
    <scope>NUCLEOTIDE SEQUENCE [LARGE SCALE GENOMIC DNA]</scope>
    <source>
        <strain evidence="3">DSM 17441 / JCM 13301 / NBRC 103674 / ABI70S6</strain>
    </source>
</reference>
<dbReference type="EMBL" id="AP013035">
    <property type="protein sequence ID" value="BAT71675.1"/>
    <property type="molecule type" value="Genomic_DNA"/>
</dbReference>
<proteinExistence type="predicted"/>
<dbReference type="KEGG" id="ttk:TST_0875"/>
<dbReference type="InterPro" id="IPR027417">
    <property type="entry name" value="P-loop_NTPase"/>
</dbReference>
<evidence type="ECO:0000259" key="1">
    <source>
        <dbReference type="Pfam" id="PF13614"/>
    </source>
</evidence>
<dbReference type="AlphaFoldDB" id="A0A0S3QTL7"/>
<gene>
    <name evidence="2" type="ORF">TST_0875</name>
</gene>
<dbReference type="CDD" id="cd02042">
    <property type="entry name" value="ParAB_family"/>
    <property type="match status" value="1"/>
</dbReference>
<keyword evidence="3" id="KW-1185">Reference proteome</keyword>
<dbReference type="FunFam" id="3.40.50.300:FF:000285">
    <property type="entry name" value="Sporulation initiation inhibitor Soj"/>
    <property type="match status" value="1"/>
</dbReference>
<dbReference type="Proteomes" id="UP000063234">
    <property type="component" value="Chromosome"/>
</dbReference>
<evidence type="ECO:0000313" key="2">
    <source>
        <dbReference type="EMBL" id="BAT71675.1"/>
    </source>
</evidence>
<dbReference type="InterPro" id="IPR050678">
    <property type="entry name" value="DNA_Partitioning_ATPase"/>
</dbReference>
<dbReference type="RefSeq" id="WP_068549673.1">
    <property type="nucleotide sequence ID" value="NZ_AP013035.1"/>
</dbReference>
<dbReference type="OrthoDB" id="13869at2"/>
<dbReference type="Pfam" id="PF13614">
    <property type="entry name" value="AAA_31"/>
    <property type="match status" value="1"/>
</dbReference>
<organism evidence="2 3">
    <name type="scientific">Thermosulfidibacter takaii (strain DSM 17441 / JCM 13301 / NBRC 103674 / ABI70S6)</name>
    <dbReference type="NCBI Taxonomy" id="1298851"/>
    <lineage>
        <taxon>Bacteria</taxon>
        <taxon>Pseudomonadati</taxon>
        <taxon>Thermosulfidibacterota</taxon>
        <taxon>Thermosulfidibacteria</taxon>
        <taxon>Thermosulfidibacterales</taxon>
        <taxon>Thermosulfidibacteraceae</taxon>
    </lineage>
</organism>
<sequence length="257" mass="28544">MITIAVANQKGGVGKTTTAVNLAAYIAASGRKVLLIDLDPQGNASSGLGIIPKREIPNSYHLIMDENTDPKNLLIETKLKKLHLIPASIDLVGCDIELSEATNREFRLKNALSKIDPHFKYCIIDCPPSLGILTVNALTASRWLVVPVQCEYYALEGLARLLRTVEIIKEKFNPQLEIAGFLMTMFDSRTRLSREVIEELKSHFPDKCFKTIIPRNVRLCEAPSYGLPILLYDAKSSGAGAYKKLAFEVIRKCEREG</sequence>
<dbReference type="PIRSF" id="PIRSF009320">
    <property type="entry name" value="Nuc_binding_HP_1000"/>
    <property type="match status" value="1"/>
</dbReference>
<accession>A0A0S3QTL7</accession>
<dbReference type="InterPro" id="IPR025669">
    <property type="entry name" value="AAA_dom"/>
</dbReference>
<feature type="domain" description="AAA" evidence="1">
    <location>
        <begin position="3"/>
        <end position="178"/>
    </location>
</feature>
<dbReference type="PANTHER" id="PTHR13696:SF52">
    <property type="entry name" value="PARA FAMILY PROTEIN CT_582"/>
    <property type="match status" value="1"/>
</dbReference>
<protein>
    <submittedName>
        <fullName evidence="2">Chromosome partitioning protein</fullName>
    </submittedName>
</protein>
<dbReference type="Gene3D" id="3.40.50.300">
    <property type="entry name" value="P-loop containing nucleotide triphosphate hydrolases"/>
    <property type="match status" value="1"/>
</dbReference>
<name>A0A0S3QTL7_THET7</name>
<dbReference type="PANTHER" id="PTHR13696">
    <property type="entry name" value="P-LOOP CONTAINING NUCLEOSIDE TRIPHOSPHATE HYDROLASE"/>
    <property type="match status" value="1"/>
</dbReference>